<dbReference type="GO" id="GO:0031123">
    <property type="term" value="P:RNA 3'-end processing"/>
    <property type="evidence" value="ECO:0007669"/>
    <property type="project" value="TreeGrafter"/>
</dbReference>
<dbReference type="InterPro" id="IPR054708">
    <property type="entry name" value="MTPAP-like_central"/>
</dbReference>
<feature type="compositionally biased region" description="Polar residues" evidence="1">
    <location>
        <begin position="131"/>
        <end position="153"/>
    </location>
</feature>
<keyword evidence="4" id="KW-1185">Reference proteome</keyword>
<feature type="compositionally biased region" description="Pro residues" evidence="1">
    <location>
        <begin position="79"/>
        <end position="99"/>
    </location>
</feature>
<evidence type="ECO:0000313" key="3">
    <source>
        <dbReference type="EMBL" id="OXA56389.1"/>
    </source>
</evidence>
<dbReference type="Gene3D" id="1.10.1410.10">
    <property type="match status" value="1"/>
</dbReference>
<dbReference type="Gene3D" id="3.30.460.10">
    <property type="entry name" value="Beta Polymerase, domain 2"/>
    <property type="match status" value="1"/>
</dbReference>
<reference evidence="3 4" key="1">
    <citation type="submission" date="2015-12" db="EMBL/GenBank/DDBJ databases">
        <title>The genome of Folsomia candida.</title>
        <authorList>
            <person name="Faddeeva A."/>
            <person name="Derks M.F."/>
            <person name="Anvar Y."/>
            <person name="Smit S."/>
            <person name="Van Straalen N."/>
            <person name="Roelofs D."/>
        </authorList>
    </citation>
    <scope>NUCLEOTIDE SEQUENCE [LARGE SCALE GENOMIC DNA]</scope>
    <source>
        <strain evidence="3 4">VU population</strain>
        <tissue evidence="3">Whole body</tissue>
    </source>
</reference>
<accession>A0A226EG43</accession>
<dbReference type="GO" id="GO:0050265">
    <property type="term" value="F:RNA uridylyltransferase activity"/>
    <property type="evidence" value="ECO:0007669"/>
    <property type="project" value="TreeGrafter"/>
</dbReference>
<sequence>MASSRGNQRGGRNRFFNNDNGPGIIESQVFRNSNPRYRGDDDDEEGVVQHSIPQRHRRHRPVAHQDDNWRRGPVKILQRPPPPSSVPPPPSGPPPPSIPPLQKEPVVTPAESNGPNRPRSKPRSRPRKNAQGKNENPKNLPQTSLSQSSTGTDSVDDTKSQKSGQNHHSIQSTQSEPHTTTTDKSGPSSSQNQGPRNPFNYEIRPAPAQAAQQKRAPAGIYVPPMNRSDYQGQGRTVNQQYHHQPPPPAQKPSQHYNENYARVFYTMLNNPELKVRRDPLFHQYEKLSLADQLSEMDAALSLTLEGKQLRLRILDHISHILKKEYPNCIIFPFGSYLTGIGDATSDVDLYVDAFGVMNGHRLPKFGSGTQEVLERCNQALRRAKCPISYKVFCKLVIPIREARVPILKMTHWSNVNVDLSFENITSLRNSEMIALYMELDPCVKPLIVIVRYWAKFHCLTGSNHIKNYCLNLMVLVFLAKKNIVPTVTKLQKLSAAEREHQQSSGRTNEKKISQNTHIIDGWDTSFEKNVETIRRECPELKQTMINGPSQLVDVVLKLLKEFFEMFASLDFNTSVICTNTSEFLPSHLFVAGNEEELSDDFEKYKDWAFQQSSNKRLNIRRPMCVQDPFILGFNVGGVTPFGTLLKFQVACQSTITILEGGITSLLQLFVPLPREVGDRKFLSMQDKQRMTIKLKNDVSHFLQFGEFMSGPQAEEEQMSEEALGLHRLSVKELIDKNTIRLGRGWETLMLLQPSDSFQALFVQMMLQNEMQKTISPSTLFSKLKLLWLSIVDDFFKEFWTECFLLSIVSKEERIQLKRLFADPPFVVRTRKNYEGMFVPQKPRNKRGGGRGQSSAAETITNFSQIQSDKMREKLVSLGEIEEKICCQKLTCTTSIPVWRKRNQIYKDITYNLKPSDNKKDETHSKSRMKRKLKKLSSNFANDDPLWIQKRVTSAVLENLGLTLADLKNESSDPILSFTIFIKSDCTLVDDIPTISLVFEMAGDTHKDIYAQGVSTIVETINEIFESYTMYKLNKWLNEDTNDNENGPSHADNNDDDDDDFDSLMPPTSSSSSESSPTSPPPMDDFESSIVTGEWDK</sequence>
<dbReference type="SUPFAM" id="SSF81301">
    <property type="entry name" value="Nucleotidyltransferase"/>
    <property type="match status" value="1"/>
</dbReference>
<gene>
    <name evidence="3" type="ORF">Fcan01_09660</name>
</gene>
<feature type="compositionally biased region" description="Polar residues" evidence="1">
    <location>
        <begin position="161"/>
        <end position="195"/>
    </location>
</feature>
<organism evidence="3 4">
    <name type="scientific">Folsomia candida</name>
    <name type="common">Springtail</name>
    <dbReference type="NCBI Taxonomy" id="158441"/>
    <lineage>
        <taxon>Eukaryota</taxon>
        <taxon>Metazoa</taxon>
        <taxon>Ecdysozoa</taxon>
        <taxon>Arthropoda</taxon>
        <taxon>Hexapoda</taxon>
        <taxon>Collembola</taxon>
        <taxon>Entomobryomorpha</taxon>
        <taxon>Isotomoidea</taxon>
        <taxon>Isotomidae</taxon>
        <taxon>Proisotominae</taxon>
        <taxon>Folsomia</taxon>
    </lineage>
</organism>
<feature type="compositionally biased region" description="Low complexity" evidence="1">
    <location>
        <begin position="1065"/>
        <end position="1076"/>
    </location>
</feature>
<comment type="caution">
    <text evidence="3">The sequence shown here is derived from an EMBL/GenBank/DDBJ whole genome shotgun (WGS) entry which is preliminary data.</text>
</comment>
<dbReference type="OrthoDB" id="419694at2759"/>
<name>A0A226EG43_FOLCA</name>
<feature type="compositionally biased region" description="Basic residues" evidence="1">
    <location>
        <begin position="118"/>
        <end position="130"/>
    </location>
</feature>
<feature type="region of interest" description="Disordered" evidence="1">
    <location>
        <begin position="1041"/>
        <end position="1096"/>
    </location>
</feature>
<feature type="compositionally biased region" description="Low complexity" evidence="1">
    <location>
        <begin position="13"/>
        <end position="23"/>
    </location>
</feature>
<dbReference type="InterPro" id="IPR043519">
    <property type="entry name" value="NT_sf"/>
</dbReference>
<feature type="region of interest" description="Disordered" evidence="1">
    <location>
        <begin position="1"/>
        <end position="202"/>
    </location>
</feature>
<evidence type="ECO:0000259" key="2">
    <source>
        <dbReference type="Pfam" id="PF22600"/>
    </source>
</evidence>
<dbReference type="CDD" id="cd05402">
    <property type="entry name" value="NT_PAP_TUTase"/>
    <property type="match status" value="1"/>
</dbReference>
<dbReference type="PANTHER" id="PTHR12271">
    <property type="entry name" value="POLY A POLYMERASE CID PAP -RELATED"/>
    <property type="match status" value="1"/>
</dbReference>
<feature type="compositionally biased region" description="Polar residues" evidence="1">
    <location>
        <begin position="228"/>
        <end position="238"/>
    </location>
</feature>
<dbReference type="Pfam" id="PF22600">
    <property type="entry name" value="MTPAP-like_central"/>
    <property type="match status" value="1"/>
</dbReference>
<evidence type="ECO:0000256" key="1">
    <source>
        <dbReference type="SAM" id="MobiDB-lite"/>
    </source>
</evidence>
<feature type="domain" description="Poly(A) RNA polymerase mitochondrial-like central palm" evidence="2">
    <location>
        <begin position="290"/>
        <end position="437"/>
    </location>
</feature>
<dbReference type="EMBL" id="LNIX01000004">
    <property type="protein sequence ID" value="OXA56389.1"/>
    <property type="molecule type" value="Genomic_DNA"/>
</dbReference>
<protein>
    <submittedName>
        <fullName evidence="3">Poly(A) RNA polymerase, mitochondrial</fullName>
    </submittedName>
</protein>
<proteinExistence type="predicted"/>
<dbReference type="PANTHER" id="PTHR12271:SF66">
    <property type="entry name" value="TERMINAL URIDYLYLTRANSFERASE TAILOR"/>
    <property type="match status" value="1"/>
</dbReference>
<dbReference type="SUPFAM" id="SSF81631">
    <property type="entry name" value="PAP/OAS1 substrate-binding domain"/>
    <property type="match status" value="1"/>
</dbReference>
<dbReference type="AlphaFoldDB" id="A0A226EG43"/>
<feature type="region of interest" description="Disordered" evidence="1">
    <location>
        <begin position="220"/>
        <end position="253"/>
    </location>
</feature>
<evidence type="ECO:0000313" key="4">
    <source>
        <dbReference type="Proteomes" id="UP000198287"/>
    </source>
</evidence>
<dbReference type="Proteomes" id="UP000198287">
    <property type="component" value="Unassembled WGS sequence"/>
</dbReference>
<feature type="compositionally biased region" description="Basic residues" evidence="1">
    <location>
        <begin position="53"/>
        <end position="62"/>
    </location>
</feature>